<organism evidence="3 4">
    <name type="scientific">Alternaria arborescens</name>
    <dbReference type="NCBI Taxonomy" id="156630"/>
    <lineage>
        <taxon>Eukaryota</taxon>
        <taxon>Fungi</taxon>
        <taxon>Dikarya</taxon>
        <taxon>Ascomycota</taxon>
        <taxon>Pezizomycotina</taxon>
        <taxon>Dothideomycetes</taxon>
        <taxon>Pleosporomycetidae</taxon>
        <taxon>Pleosporales</taxon>
        <taxon>Pleosporineae</taxon>
        <taxon>Pleosporaceae</taxon>
        <taxon>Alternaria</taxon>
        <taxon>Alternaria sect. Alternaria</taxon>
    </lineage>
</organism>
<feature type="compositionally biased region" description="Basic and acidic residues" evidence="2">
    <location>
        <begin position="416"/>
        <end position="425"/>
    </location>
</feature>
<proteinExistence type="predicted"/>
<feature type="region of interest" description="Disordered" evidence="2">
    <location>
        <begin position="693"/>
        <end position="776"/>
    </location>
</feature>
<dbReference type="AlphaFoldDB" id="A0A4Q4RNS3"/>
<keyword evidence="1" id="KW-0175">Coiled coil</keyword>
<evidence type="ECO:0000313" key="3">
    <source>
        <dbReference type="EMBL" id="RYO58621.1"/>
    </source>
</evidence>
<feature type="coiled-coil region" evidence="1">
    <location>
        <begin position="319"/>
        <end position="399"/>
    </location>
</feature>
<name>A0A4Q4RNS3_9PLEO</name>
<feature type="compositionally biased region" description="Polar residues" evidence="2">
    <location>
        <begin position="694"/>
        <end position="711"/>
    </location>
</feature>
<dbReference type="EMBL" id="PEJP01000030">
    <property type="protein sequence ID" value="RYO58621.1"/>
    <property type="molecule type" value="Genomic_DNA"/>
</dbReference>
<comment type="caution">
    <text evidence="3">The sequence shown here is derived from an EMBL/GenBank/DDBJ whole genome shotgun (WGS) entry which is preliminary data.</text>
</comment>
<feature type="compositionally biased region" description="Low complexity" evidence="2">
    <location>
        <begin position="813"/>
        <end position="823"/>
    </location>
</feature>
<sequence>MAELNSRQLAILLQSWNHPVIKPFLATAAAGLAAITVYERGIPIDIDIKRLNHFIAHLAAPELGRGLYTPDKYMSPVHPTTQIFGILEPQLSSTAKIPARTSVPELSDILSSMETYGANTHLQTTPDIPTIIHHIGSDGTHVHQATSHLITPTLVLSSHISGAPYTTTTLLNDTKAQNASIASNGGTLGLATAGLVATGAIFLHKKFSNYRKAQAQRLTDEQLIAYLTLQLDDFKASKITDEQLIAHLKLQLDDVTASNFKIDTALKLAENDLRMSNEDKNRLRGQLSESSTLSDRLVQDLGKAELEGNQNTKMSNDIIKRLEESVAVLEKNRSTEMQAKSQLQDELSEAQSTVSILQDEKAAHDLEVQKQLRAFRLKMVDLTNQLHSADAEKTKLMDQLAASDAAANGTQQRMSNKIDELDRQNTSHKSRSLKAEEDLEKQMATAKVLRQEAREANIALETAKERISQLENEKTVRDLCKQSVSKTCGEVDDDDDPNHGTTGSTEGNQQDSLQQEAYPTSTPESSSQAITVEGDEELSQMSMTSSVPLSGELNIPRRKKREFWHSHWREINSKKPYFDDAVYELELPCFDARFSSIGIVRPAENHEDRTLESGKVVEHTKCNLCLQWYTKKDMYDHLKTCKAFWELAVRCGHCKKIFKYNTAFFDKHAPNCETRSMEDDCSDEHFTLAKSEADATTTQNSQRVNPSSSASIAPGKQINPDAPPFTPGGSLPGHEKPIPTGPRYTRSNFQQGRGASFTGPQSTRSPRNTPYMTLRGVSPAYGSGFGTHYPTACPPNGPQAYSAPRDNSQAHRYPGQQQQGYPQTPHTFSSFGPGYISRG</sequence>
<feature type="region of interest" description="Disordered" evidence="2">
    <location>
        <begin position="487"/>
        <end position="550"/>
    </location>
</feature>
<evidence type="ECO:0000256" key="1">
    <source>
        <dbReference type="SAM" id="Coils"/>
    </source>
</evidence>
<evidence type="ECO:0000313" key="4">
    <source>
        <dbReference type="Proteomes" id="UP000293823"/>
    </source>
</evidence>
<feature type="compositionally biased region" description="Polar residues" evidence="2">
    <location>
        <begin position="539"/>
        <end position="548"/>
    </location>
</feature>
<dbReference type="OrthoDB" id="3685017at2759"/>
<feature type="region of interest" description="Disordered" evidence="2">
    <location>
        <begin position="789"/>
        <end position="839"/>
    </location>
</feature>
<reference evidence="4" key="1">
    <citation type="journal article" date="2019" name="bioRxiv">
        <title>Genomics, evolutionary history and diagnostics of the Alternaria alternata species group including apple and Asian pear pathotypes.</title>
        <authorList>
            <person name="Armitage A.D."/>
            <person name="Cockerton H.M."/>
            <person name="Sreenivasaprasad S."/>
            <person name="Woodhall J.W."/>
            <person name="Lane C.R."/>
            <person name="Harrison R.J."/>
            <person name="Clarkson J.P."/>
        </authorList>
    </citation>
    <scope>NUCLEOTIDE SEQUENCE [LARGE SCALE GENOMIC DNA]</scope>
    <source>
        <strain evidence="4">RGR 97.0016</strain>
    </source>
</reference>
<accession>A0A4Q4RNS3</accession>
<dbReference type="Proteomes" id="UP000293823">
    <property type="component" value="Unassembled WGS sequence"/>
</dbReference>
<protein>
    <submittedName>
        <fullName evidence="3">Uncharacterized protein</fullName>
    </submittedName>
</protein>
<feature type="region of interest" description="Disordered" evidence="2">
    <location>
        <begin position="406"/>
        <end position="439"/>
    </location>
</feature>
<keyword evidence="4" id="KW-1185">Reference proteome</keyword>
<feature type="compositionally biased region" description="Polar residues" evidence="2">
    <location>
        <begin position="499"/>
        <end position="530"/>
    </location>
</feature>
<gene>
    <name evidence="3" type="ORF">AA0113_g7760</name>
</gene>
<evidence type="ECO:0000256" key="2">
    <source>
        <dbReference type="SAM" id="MobiDB-lite"/>
    </source>
</evidence>
<feature type="compositionally biased region" description="Polar residues" evidence="2">
    <location>
        <begin position="745"/>
        <end position="771"/>
    </location>
</feature>